<feature type="transmembrane region" description="Helical" evidence="10">
    <location>
        <begin position="124"/>
        <end position="147"/>
    </location>
</feature>
<evidence type="ECO:0000259" key="11">
    <source>
        <dbReference type="PROSITE" id="PS50109"/>
    </source>
</evidence>
<dbReference type="PROSITE" id="PS50109">
    <property type="entry name" value="HIS_KIN"/>
    <property type="match status" value="1"/>
</dbReference>
<dbReference type="EMBL" id="CADCUO010000160">
    <property type="protein sequence ID" value="CAA9403773.1"/>
    <property type="molecule type" value="Genomic_DNA"/>
</dbReference>
<proteinExistence type="predicted"/>
<dbReference type="Pfam" id="PF02518">
    <property type="entry name" value="HATPase_c"/>
    <property type="match status" value="1"/>
</dbReference>
<evidence type="ECO:0000256" key="3">
    <source>
        <dbReference type="ARBA" id="ARBA00004236"/>
    </source>
</evidence>
<keyword evidence="7 14" id="KW-0418">Kinase</keyword>
<dbReference type="SUPFAM" id="SSF55785">
    <property type="entry name" value="PYP-like sensor domain (PAS domain)"/>
    <property type="match status" value="1"/>
</dbReference>
<evidence type="ECO:0000256" key="4">
    <source>
        <dbReference type="ARBA" id="ARBA00012438"/>
    </source>
</evidence>
<dbReference type="InterPro" id="IPR036890">
    <property type="entry name" value="HATPase_C_sf"/>
</dbReference>
<evidence type="ECO:0000259" key="12">
    <source>
        <dbReference type="PROSITE" id="PS50112"/>
    </source>
</evidence>
<dbReference type="SUPFAM" id="SSF47384">
    <property type="entry name" value="Homodimeric domain of signal transducing histidine kinase"/>
    <property type="match status" value="1"/>
</dbReference>
<dbReference type="AlphaFoldDB" id="A0A6J4P401"/>
<dbReference type="InterPro" id="IPR000700">
    <property type="entry name" value="PAS-assoc_C"/>
</dbReference>
<feature type="domain" description="PAC" evidence="13">
    <location>
        <begin position="409"/>
        <end position="460"/>
    </location>
</feature>
<dbReference type="PANTHER" id="PTHR43047:SF72">
    <property type="entry name" value="OSMOSENSING HISTIDINE PROTEIN KINASE SLN1"/>
    <property type="match status" value="1"/>
</dbReference>
<dbReference type="InterPro" id="IPR035965">
    <property type="entry name" value="PAS-like_dom_sf"/>
</dbReference>
<gene>
    <name evidence="14" type="ORF">AVDCRST_MAG75-2302</name>
</gene>
<dbReference type="InterPro" id="IPR001610">
    <property type="entry name" value="PAC"/>
</dbReference>
<evidence type="ECO:0000256" key="1">
    <source>
        <dbReference type="ARBA" id="ARBA00000085"/>
    </source>
</evidence>
<sequence length="835" mass="88847">MLCLAATAAVAVFVLLLASELPKQHRVLISDVGLLGGGMTLALSCGHRFLSLSGRRRRAWGFIALAGMVAAVGNLWVFAMHLTDKSVAAIDLANYGFFAALLLAMAGLVSFPSSPRRSTEVVRMSLDGVVIGGSTLVMLGLSLFPGLLAPGNLGVGSQLLPLVQAVFDVVLATLAGLLLLRVSRDDRPALALVSACFTLYALSDIAFAAMKAENPTFGFGTPIDAGWFAGYALGALAARHRAASVADHADLPDEGSPVFGTIVMFGVFSAAVLLWLFRAEGNFSAPITVVWLLVLLAVATRQVVLIKDNERLRHGLELRVSERTVDLQRLTRRSELLLSSVADGIYGVDRDGLITFINPVAAQMLGYRPEQLISKDPHAVFHAGQRNGSPYPPDSCYIAEAIREGRVSNAEEDTYIRADGSEIPVEVAASPLTREHAVEGAVVVFRDITQRREVDRMKNEFVSIVSHELRTPLTSIRGSLGLLSGGALGQLPPEATRLVKIAYDSSQRLTKLINDILDIERIQSGGLPLDITEHAARELVGAAVTQVQVLAREAGVTVVTDSVGGWVNADGDRAVQTLINLLGNAIKFSTVGSHVIVSAKPADAFVEFTVTDHGRGIPADKLEDVFNRFEQIDSSDAREKGGTGLGLAISRDLVEGLGGKIWAEQNPGVGTTFRFILPRAVKPEQRVARLDAPLVLVCDGVDGGTEALLHTLGHQGYRAISVRIPCEALDLVAAEHPAAIVMDLAVLSTAGAVVGAITQWSELHGIPVVVISAQSRNGKPQLSFEPAAWLVRPVADEQLTSTVVAAIAASCVEPHVDRQHPVGVTKPDHTVVLER</sequence>
<dbReference type="PROSITE" id="PS50112">
    <property type="entry name" value="PAS"/>
    <property type="match status" value="1"/>
</dbReference>
<dbReference type="GO" id="GO:0005886">
    <property type="term" value="C:plasma membrane"/>
    <property type="evidence" value="ECO:0007669"/>
    <property type="project" value="UniProtKB-SubCell"/>
</dbReference>
<dbReference type="SUPFAM" id="SSF52172">
    <property type="entry name" value="CheY-like"/>
    <property type="match status" value="1"/>
</dbReference>
<feature type="transmembrane region" description="Helical" evidence="10">
    <location>
        <begin position="283"/>
        <end position="304"/>
    </location>
</feature>
<keyword evidence="6" id="KW-0808">Transferase</keyword>
<dbReference type="Gene3D" id="1.10.287.130">
    <property type="match status" value="1"/>
</dbReference>
<dbReference type="Pfam" id="PF13426">
    <property type="entry name" value="PAS_9"/>
    <property type="match status" value="1"/>
</dbReference>
<feature type="transmembrane region" description="Helical" evidence="10">
    <location>
        <begin position="92"/>
        <end position="112"/>
    </location>
</feature>
<evidence type="ECO:0000256" key="10">
    <source>
        <dbReference type="SAM" id="Phobius"/>
    </source>
</evidence>
<feature type="domain" description="PAS" evidence="12">
    <location>
        <begin position="330"/>
        <end position="375"/>
    </location>
</feature>
<dbReference type="Gene3D" id="3.40.50.2300">
    <property type="match status" value="1"/>
</dbReference>
<name>A0A6J4P401_9ACTN</name>
<accession>A0A6J4P401</accession>
<keyword evidence="9 10" id="KW-0472">Membrane</keyword>
<feature type="transmembrane region" description="Helical" evidence="10">
    <location>
        <begin position="59"/>
        <end position="80"/>
    </location>
</feature>
<dbReference type="NCBIfam" id="TIGR00229">
    <property type="entry name" value="sensory_box"/>
    <property type="match status" value="1"/>
</dbReference>
<protein>
    <recommendedName>
        <fullName evidence="4">histidine kinase</fullName>
        <ecNumber evidence="4">2.7.13.3</ecNumber>
    </recommendedName>
</protein>
<reference evidence="14" key="1">
    <citation type="submission" date="2020-02" db="EMBL/GenBank/DDBJ databases">
        <authorList>
            <person name="Meier V. D."/>
        </authorList>
    </citation>
    <scope>NUCLEOTIDE SEQUENCE</scope>
    <source>
        <strain evidence="14">AVDCRST_MAG75</strain>
    </source>
</reference>
<keyword evidence="10" id="KW-0812">Transmembrane</keyword>
<dbReference type="PRINTS" id="PR00344">
    <property type="entry name" value="BCTRLSENSOR"/>
</dbReference>
<dbReference type="GO" id="GO:0000155">
    <property type="term" value="F:phosphorelay sensor kinase activity"/>
    <property type="evidence" value="ECO:0007669"/>
    <property type="project" value="InterPro"/>
</dbReference>
<dbReference type="Gene3D" id="3.30.450.20">
    <property type="entry name" value="PAS domain"/>
    <property type="match status" value="1"/>
</dbReference>
<dbReference type="PROSITE" id="PS50113">
    <property type="entry name" value="PAC"/>
    <property type="match status" value="1"/>
</dbReference>
<dbReference type="EC" id="2.7.13.3" evidence="4"/>
<dbReference type="SMART" id="SM00086">
    <property type="entry name" value="PAC"/>
    <property type="match status" value="1"/>
</dbReference>
<feature type="transmembrane region" description="Helical" evidence="10">
    <location>
        <begin position="189"/>
        <end position="210"/>
    </location>
</feature>
<organism evidence="14">
    <name type="scientific">uncultured Propionibacteriaceae bacterium</name>
    <dbReference type="NCBI Taxonomy" id="257457"/>
    <lineage>
        <taxon>Bacteria</taxon>
        <taxon>Bacillati</taxon>
        <taxon>Actinomycetota</taxon>
        <taxon>Actinomycetes</taxon>
        <taxon>Propionibacteriales</taxon>
        <taxon>Propionibacteriaceae</taxon>
        <taxon>environmental samples</taxon>
    </lineage>
</organism>
<feature type="transmembrane region" description="Helical" evidence="10">
    <location>
        <begin position="28"/>
        <end position="47"/>
    </location>
</feature>
<dbReference type="FunFam" id="3.30.565.10:FF:000006">
    <property type="entry name" value="Sensor histidine kinase WalK"/>
    <property type="match status" value="1"/>
</dbReference>
<dbReference type="InterPro" id="IPR003661">
    <property type="entry name" value="HisK_dim/P_dom"/>
</dbReference>
<dbReference type="Pfam" id="PF00512">
    <property type="entry name" value="HisKA"/>
    <property type="match status" value="1"/>
</dbReference>
<evidence type="ECO:0000259" key="13">
    <source>
        <dbReference type="PROSITE" id="PS50113"/>
    </source>
</evidence>
<keyword evidence="5" id="KW-0597">Phosphoprotein</keyword>
<evidence type="ECO:0000313" key="14">
    <source>
        <dbReference type="EMBL" id="CAA9403773.1"/>
    </source>
</evidence>
<dbReference type="SUPFAM" id="SSF55874">
    <property type="entry name" value="ATPase domain of HSP90 chaperone/DNA topoisomerase II/histidine kinase"/>
    <property type="match status" value="1"/>
</dbReference>
<dbReference type="SMART" id="SM00388">
    <property type="entry name" value="HisKA"/>
    <property type="match status" value="1"/>
</dbReference>
<dbReference type="InterPro" id="IPR003594">
    <property type="entry name" value="HATPase_dom"/>
</dbReference>
<dbReference type="InterPro" id="IPR005467">
    <property type="entry name" value="His_kinase_dom"/>
</dbReference>
<dbReference type="GO" id="GO:0005509">
    <property type="term" value="F:calcium ion binding"/>
    <property type="evidence" value="ECO:0007669"/>
    <property type="project" value="UniProtKB-ARBA"/>
</dbReference>
<dbReference type="InterPro" id="IPR004358">
    <property type="entry name" value="Sig_transdc_His_kin-like_C"/>
</dbReference>
<evidence type="ECO:0000256" key="8">
    <source>
        <dbReference type="ARBA" id="ARBA00023012"/>
    </source>
</evidence>
<comment type="cofactor">
    <cofactor evidence="2">
        <name>a divalent metal cation</name>
        <dbReference type="ChEBI" id="CHEBI:60240"/>
    </cofactor>
</comment>
<feature type="domain" description="Histidine kinase" evidence="11">
    <location>
        <begin position="464"/>
        <end position="681"/>
    </location>
</feature>
<keyword evidence="8" id="KW-0902">Two-component regulatory system</keyword>
<evidence type="ECO:0000256" key="9">
    <source>
        <dbReference type="ARBA" id="ARBA00023136"/>
    </source>
</evidence>
<evidence type="ECO:0000256" key="6">
    <source>
        <dbReference type="ARBA" id="ARBA00022679"/>
    </source>
</evidence>
<dbReference type="GO" id="GO:0009927">
    <property type="term" value="F:histidine phosphotransfer kinase activity"/>
    <property type="evidence" value="ECO:0007669"/>
    <property type="project" value="TreeGrafter"/>
</dbReference>
<evidence type="ECO:0000256" key="7">
    <source>
        <dbReference type="ARBA" id="ARBA00022777"/>
    </source>
</evidence>
<dbReference type="FunFam" id="1.10.287.130:FF:000001">
    <property type="entry name" value="Two-component sensor histidine kinase"/>
    <property type="match status" value="1"/>
</dbReference>
<evidence type="ECO:0000256" key="5">
    <source>
        <dbReference type="ARBA" id="ARBA00022553"/>
    </source>
</evidence>
<dbReference type="SMART" id="SM00091">
    <property type="entry name" value="PAS"/>
    <property type="match status" value="1"/>
</dbReference>
<dbReference type="InterPro" id="IPR036097">
    <property type="entry name" value="HisK_dim/P_sf"/>
</dbReference>
<dbReference type="InterPro" id="IPR000014">
    <property type="entry name" value="PAS"/>
</dbReference>
<dbReference type="CDD" id="cd00130">
    <property type="entry name" value="PAS"/>
    <property type="match status" value="1"/>
</dbReference>
<feature type="transmembrane region" description="Helical" evidence="10">
    <location>
        <begin position="258"/>
        <end position="277"/>
    </location>
</feature>
<dbReference type="Gene3D" id="3.30.565.10">
    <property type="entry name" value="Histidine kinase-like ATPase, C-terminal domain"/>
    <property type="match status" value="1"/>
</dbReference>
<evidence type="ECO:0000256" key="2">
    <source>
        <dbReference type="ARBA" id="ARBA00001968"/>
    </source>
</evidence>
<comment type="catalytic activity">
    <reaction evidence="1">
        <text>ATP + protein L-histidine = ADP + protein N-phospho-L-histidine.</text>
        <dbReference type="EC" id="2.7.13.3"/>
    </reaction>
</comment>
<keyword evidence="10" id="KW-1133">Transmembrane helix</keyword>
<dbReference type="InterPro" id="IPR011006">
    <property type="entry name" value="CheY-like_superfamily"/>
</dbReference>
<dbReference type="CDD" id="cd16922">
    <property type="entry name" value="HATPase_EvgS-ArcB-TorS-like"/>
    <property type="match status" value="1"/>
</dbReference>
<comment type="subcellular location">
    <subcellularLocation>
        <location evidence="3">Cell membrane</location>
    </subcellularLocation>
</comment>
<dbReference type="CDD" id="cd00082">
    <property type="entry name" value="HisKA"/>
    <property type="match status" value="1"/>
</dbReference>
<dbReference type="SMART" id="SM00387">
    <property type="entry name" value="HATPase_c"/>
    <property type="match status" value="1"/>
</dbReference>
<feature type="transmembrane region" description="Helical" evidence="10">
    <location>
        <begin position="159"/>
        <end position="180"/>
    </location>
</feature>
<dbReference type="PANTHER" id="PTHR43047">
    <property type="entry name" value="TWO-COMPONENT HISTIDINE PROTEIN KINASE"/>
    <property type="match status" value="1"/>
</dbReference>